<dbReference type="Pfam" id="PF18922">
    <property type="entry name" value="DUF5672"/>
    <property type="match status" value="1"/>
</dbReference>
<evidence type="ECO:0000259" key="1">
    <source>
        <dbReference type="Pfam" id="PF18922"/>
    </source>
</evidence>
<reference evidence="2" key="1">
    <citation type="journal article" date="2020" name="Nature">
        <title>Giant virus diversity and host interactions through global metagenomics.</title>
        <authorList>
            <person name="Schulz F."/>
            <person name="Roux S."/>
            <person name="Paez-Espino D."/>
            <person name="Jungbluth S."/>
            <person name="Walsh D.A."/>
            <person name="Denef V.J."/>
            <person name="McMahon K.D."/>
            <person name="Konstantinidis K.T."/>
            <person name="Eloe-Fadrosh E.A."/>
            <person name="Kyrpides N.C."/>
            <person name="Woyke T."/>
        </authorList>
    </citation>
    <scope>NUCLEOTIDE SEQUENCE</scope>
    <source>
        <strain evidence="2">GVMAG-M-3300009068-24</strain>
    </source>
</reference>
<feature type="domain" description="DUF5672" evidence="1">
    <location>
        <begin position="85"/>
        <end position="206"/>
    </location>
</feature>
<organism evidence="2">
    <name type="scientific">viral metagenome</name>
    <dbReference type="NCBI Taxonomy" id="1070528"/>
    <lineage>
        <taxon>unclassified sequences</taxon>
        <taxon>metagenomes</taxon>
        <taxon>organismal metagenomes</taxon>
    </lineage>
</organism>
<dbReference type="InterPro" id="IPR043729">
    <property type="entry name" value="DUF5672"/>
</dbReference>
<evidence type="ECO:0000313" key="2">
    <source>
        <dbReference type="EMBL" id="QHT29860.1"/>
    </source>
</evidence>
<dbReference type="EMBL" id="MN738884">
    <property type="protein sequence ID" value="QHT29860.1"/>
    <property type="molecule type" value="Genomic_DNA"/>
</dbReference>
<name>A0A6C0ENE5_9ZZZZ</name>
<accession>A0A6C0ENE5</accession>
<protein>
    <recommendedName>
        <fullName evidence="1">DUF5672 domain-containing protein</fullName>
    </recommendedName>
</protein>
<proteinExistence type="predicted"/>
<dbReference type="AlphaFoldDB" id="A0A6C0ENE5"/>
<sequence>MASMASTKIKYTAVMVEFREHPAYAFVLDNFFSTLSEEWGFILVHGTKNRDFVVRIAHEVAERYGQPERILKIIGYPVENMIRIQYSTLMKQASFYEQIDTEIMLIFQTDSLLLKSNIHKLDAFLKYDYVGAPWTNEGVGNGGLSLRRKSKMLATIATRNPNNIHDVEDVYFCDDSNPVKLAKPSFEEAKVFSVENVYYPDPVGVHQYWQLKNHTNGHENMKQLEERYPELTELRRLNNIW</sequence>